<dbReference type="Pfam" id="PF04166">
    <property type="entry name" value="PdxA"/>
    <property type="match status" value="1"/>
</dbReference>
<keyword evidence="5 7" id="KW-0520">NAD</keyword>
<keyword evidence="7" id="KW-0862">Zinc</keyword>
<comment type="function">
    <text evidence="7">Catalyzes the NAD(P)-dependent oxidation of 4-(phosphooxy)-L-threonine (HTP) into 2-amino-3-oxo-4-(phosphooxy)butyric acid which spontaneously decarboxylates to form 3-amino-2-oxopropyl phosphate (AHAP).</text>
</comment>
<feature type="binding site" evidence="7">
    <location>
        <position position="219"/>
    </location>
    <ligand>
        <name>a divalent metal cation</name>
        <dbReference type="ChEBI" id="CHEBI:60240"/>
        <note>ligand shared between dimeric partners</note>
    </ligand>
</feature>
<dbReference type="GO" id="GO:0008615">
    <property type="term" value="P:pyridoxine biosynthetic process"/>
    <property type="evidence" value="ECO:0007669"/>
    <property type="project" value="UniProtKB-UniRule"/>
</dbReference>
<comment type="caution">
    <text evidence="8">The sequence shown here is derived from an EMBL/GenBank/DDBJ whole genome shotgun (WGS) entry which is preliminary data.</text>
</comment>
<name>A0A2A6FHA8_9HYPH</name>
<dbReference type="RefSeq" id="WP_097573371.1">
    <property type="nucleotide sequence ID" value="NZ_NWQG01000050.1"/>
</dbReference>
<dbReference type="GO" id="GO:0051287">
    <property type="term" value="F:NAD binding"/>
    <property type="evidence" value="ECO:0007669"/>
    <property type="project" value="InterPro"/>
</dbReference>
<reference evidence="8 9" key="1">
    <citation type="submission" date="2017-09" db="EMBL/GenBank/DDBJ databases">
        <title>Mesorhizobum sanjuanii sp. nov. isolated from nodules of Lotus tenuis in saline-alkaline lowlands of Flooding Pampa.</title>
        <authorList>
            <person name="Sannazzaro A.I."/>
            <person name="Torres Tejerizo G.A."/>
            <person name="Fontana F."/>
            <person name="Cumpa Velazquez L.M."/>
            <person name="Hansen L."/>
            <person name="Pistorio M."/>
            <person name="Estrella M.J."/>
        </authorList>
    </citation>
    <scope>NUCLEOTIDE SEQUENCE [LARGE SCALE GENOMIC DNA]</scope>
    <source>
        <strain evidence="8 9">BSA136</strain>
    </source>
</reference>
<dbReference type="Gene3D" id="3.40.718.10">
    <property type="entry name" value="Isopropylmalate Dehydrogenase"/>
    <property type="match status" value="1"/>
</dbReference>
<evidence type="ECO:0000256" key="2">
    <source>
        <dbReference type="ARBA" id="ARBA00022723"/>
    </source>
</evidence>
<feature type="binding site" evidence="7">
    <location>
        <position position="140"/>
    </location>
    <ligand>
        <name>substrate</name>
    </ligand>
</feature>
<dbReference type="PANTHER" id="PTHR30004:SF6">
    <property type="entry name" value="D-THREONATE 4-PHOSPHATE DEHYDROGENASE"/>
    <property type="match status" value="1"/>
</dbReference>
<evidence type="ECO:0000256" key="3">
    <source>
        <dbReference type="ARBA" id="ARBA00022857"/>
    </source>
</evidence>
<keyword evidence="1 7" id="KW-0963">Cytoplasm</keyword>
<evidence type="ECO:0000313" key="9">
    <source>
        <dbReference type="Proteomes" id="UP000219182"/>
    </source>
</evidence>
<feature type="binding site" evidence="7">
    <location>
        <position position="174"/>
    </location>
    <ligand>
        <name>a divalent metal cation</name>
        <dbReference type="ChEBI" id="CHEBI:60240"/>
        <note>ligand shared between dimeric partners</note>
    </ligand>
</feature>
<dbReference type="NCBIfam" id="NF003699">
    <property type="entry name" value="PRK05312.1"/>
    <property type="match status" value="1"/>
</dbReference>
<keyword evidence="3 7" id="KW-0521">NADP</keyword>
<feature type="binding site" evidence="7">
    <location>
        <position position="139"/>
    </location>
    <ligand>
        <name>substrate</name>
    </ligand>
</feature>
<organism evidence="8 9">
    <name type="scientific">Mesorhizobium sanjuanii</name>
    <dbReference type="NCBI Taxonomy" id="2037900"/>
    <lineage>
        <taxon>Bacteria</taxon>
        <taxon>Pseudomonadati</taxon>
        <taxon>Pseudomonadota</taxon>
        <taxon>Alphaproteobacteria</taxon>
        <taxon>Hyphomicrobiales</taxon>
        <taxon>Phyllobacteriaceae</taxon>
        <taxon>Mesorhizobium</taxon>
    </lineage>
</organism>
<dbReference type="UniPathway" id="UPA00244">
    <property type="reaction ID" value="UER00312"/>
</dbReference>
<evidence type="ECO:0000313" key="8">
    <source>
        <dbReference type="EMBL" id="PDQ21224.1"/>
    </source>
</evidence>
<comment type="pathway">
    <text evidence="7">Cofactor biosynthesis; pyridoxine 5'-phosphate biosynthesis; pyridoxine 5'-phosphate from D-erythrose 4-phosphate: step 4/5.</text>
</comment>
<feature type="binding site" evidence="7">
    <location>
        <position position="274"/>
    </location>
    <ligand>
        <name>a divalent metal cation</name>
        <dbReference type="ChEBI" id="CHEBI:60240"/>
        <note>ligand shared between dimeric partners</note>
    </ligand>
</feature>
<evidence type="ECO:0000256" key="6">
    <source>
        <dbReference type="ARBA" id="ARBA00023096"/>
    </source>
</evidence>
<accession>A0A2A6FHA8</accession>
<sequence>MPDEKLPLALSVGDPSGVGPEIAIAAWQARDSAGLPPFYLLADPALIDARARRLGASVAMVETTPAKAPEVFVHALPIVPLAARSIDSPGQPDPANAAGIIEAIDRAVADCLGGRAAAVVTCPIAKKPLYDAGFRFPGHTEYLAHLASLHTGADAMPVMLLAGPELRTVPVTIHIALSEVPKALTSDLIVATARITATDLEHRFGIARPRLAIAGLNPHAGEGGAMGAEDEHIIRPAIERLRAEGIDAFGPLPADTMFHARARAGYDVAICMYHDQALIPAKALAFDEAVNVTLGLPFIRTSPDHGTAFDIAGKGLARPDSLIAALKLARRLADSETKAAAA</sequence>
<dbReference type="GO" id="GO:0008270">
    <property type="term" value="F:zinc ion binding"/>
    <property type="evidence" value="ECO:0007669"/>
    <property type="project" value="UniProtKB-UniRule"/>
</dbReference>
<dbReference type="GO" id="GO:0050897">
    <property type="term" value="F:cobalt ion binding"/>
    <property type="evidence" value="ECO:0007669"/>
    <property type="project" value="UniProtKB-UniRule"/>
</dbReference>
<keyword evidence="9" id="KW-1185">Reference proteome</keyword>
<keyword evidence="6 7" id="KW-0664">Pyridoxine biosynthesis</keyword>
<dbReference type="AlphaFoldDB" id="A0A2A6FHA8"/>
<dbReference type="GO" id="GO:0042823">
    <property type="term" value="P:pyridoxal phosphate biosynthetic process"/>
    <property type="evidence" value="ECO:0007669"/>
    <property type="project" value="UniProtKB-UniRule"/>
</dbReference>
<comment type="miscellaneous">
    <text evidence="7">The active site is located at the dimer interface.</text>
</comment>
<dbReference type="InterPro" id="IPR005255">
    <property type="entry name" value="PdxA_fam"/>
</dbReference>
<proteinExistence type="inferred from homology"/>
<dbReference type="NCBIfam" id="TIGR00557">
    <property type="entry name" value="pdxA"/>
    <property type="match status" value="1"/>
</dbReference>
<comment type="similarity">
    <text evidence="7">Belongs to the PdxA family.</text>
</comment>
<dbReference type="HAMAP" id="MF_00536">
    <property type="entry name" value="PdxA"/>
    <property type="match status" value="1"/>
</dbReference>
<comment type="subunit">
    <text evidence="7">Homodimer.</text>
</comment>
<dbReference type="GO" id="GO:0000287">
    <property type="term" value="F:magnesium ion binding"/>
    <property type="evidence" value="ECO:0007669"/>
    <property type="project" value="UniProtKB-UniRule"/>
</dbReference>
<dbReference type="EC" id="1.1.1.262" evidence="7"/>
<dbReference type="EMBL" id="NWQG01000050">
    <property type="protein sequence ID" value="PDQ21224.1"/>
    <property type="molecule type" value="Genomic_DNA"/>
</dbReference>
<feature type="binding site" evidence="7">
    <location>
        <position position="282"/>
    </location>
    <ligand>
        <name>substrate</name>
    </ligand>
</feature>
<comment type="cofactor">
    <cofactor evidence="7">
        <name>Zn(2+)</name>
        <dbReference type="ChEBI" id="CHEBI:29105"/>
    </cofactor>
    <cofactor evidence="7">
        <name>Mg(2+)</name>
        <dbReference type="ChEBI" id="CHEBI:18420"/>
    </cofactor>
    <cofactor evidence="7">
        <name>Co(2+)</name>
        <dbReference type="ChEBI" id="CHEBI:48828"/>
    </cofactor>
    <text evidence="7">Binds 1 divalent metal cation per subunit. Can use ions such as Zn(2+), Mg(2+) or Co(2+).</text>
</comment>
<dbReference type="InterPro" id="IPR037510">
    <property type="entry name" value="PdxA"/>
</dbReference>
<dbReference type="GO" id="GO:0005737">
    <property type="term" value="C:cytoplasm"/>
    <property type="evidence" value="ECO:0007669"/>
    <property type="project" value="UniProtKB-SubCell"/>
</dbReference>
<evidence type="ECO:0000256" key="7">
    <source>
        <dbReference type="HAMAP-Rule" id="MF_00536"/>
    </source>
</evidence>
<keyword evidence="4 7" id="KW-0560">Oxidoreductase</keyword>
<evidence type="ECO:0000256" key="4">
    <source>
        <dbReference type="ARBA" id="ARBA00023002"/>
    </source>
</evidence>
<dbReference type="SUPFAM" id="SSF53659">
    <property type="entry name" value="Isocitrate/Isopropylmalate dehydrogenase-like"/>
    <property type="match status" value="1"/>
</dbReference>
<evidence type="ECO:0000256" key="5">
    <source>
        <dbReference type="ARBA" id="ARBA00023027"/>
    </source>
</evidence>
<feature type="binding site" evidence="7">
    <location>
        <position position="291"/>
    </location>
    <ligand>
        <name>substrate</name>
    </ligand>
</feature>
<dbReference type="Proteomes" id="UP000219182">
    <property type="component" value="Unassembled WGS sequence"/>
</dbReference>
<keyword evidence="7" id="KW-0170">Cobalt</keyword>
<protein>
    <recommendedName>
        <fullName evidence="7">4-hydroxythreonine-4-phosphate dehydrogenase</fullName>
        <ecNumber evidence="7">1.1.1.262</ecNumber>
    </recommendedName>
    <alternativeName>
        <fullName evidence="7">4-(phosphohydroxy)-L-threonine dehydrogenase</fullName>
    </alternativeName>
</protein>
<dbReference type="PANTHER" id="PTHR30004">
    <property type="entry name" value="4-HYDROXYTHREONINE-4-PHOSPHATE DEHYDROGENASE"/>
    <property type="match status" value="1"/>
</dbReference>
<dbReference type="GO" id="GO:0050570">
    <property type="term" value="F:4-hydroxythreonine-4-phosphate dehydrogenase activity"/>
    <property type="evidence" value="ECO:0007669"/>
    <property type="project" value="UniProtKB-UniRule"/>
</dbReference>
<keyword evidence="2 7" id="KW-0479">Metal-binding</keyword>
<comment type="subcellular location">
    <subcellularLocation>
        <location evidence="7">Cytoplasm</location>
    </subcellularLocation>
</comment>
<gene>
    <name evidence="7" type="primary">pdxA</name>
    <name evidence="8" type="ORF">CN311_10315</name>
</gene>
<evidence type="ECO:0000256" key="1">
    <source>
        <dbReference type="ARBA" id="ARBA00022490"/>
    </source>
</evidence>
<keyword evidence="7" id="KW-0460">Magnesium</keyword>
<comment type="catalytic activity">
    <reaction evidence="7">
        <text>4-(phosphooxy)-L-threonine + NAD(+) = 3-amino-2-oxopropyl phosphate + CO2 + NADH</text>
        <dbReference type="Rhea" id="RHEA:32275"/>
        <dbReference type="ChEBI" id="CHEBI:16526"/>
        <dbReference type="ChEBI" id="CHEBI:57279"/>
        <dbReference type="ChEBI" id="CHEBI:57540"/>
        <dbReference type="ChEBI" id="CHEBI:57945"/>
        <dbReference type="ChEBI" id="CHEBI:58452"/>
        <dbReference type="EC" id="1.1.1.262"/>
    </reaction>
</comment>
<feature type="binding site" evidence="7">
    <location>
        <position position="300"/>
    </location>
    <ligand>
        <name>substrate</name>
    </ligand>
</feature>